<dbReference type="Pfam" id="PF09346">
    <property type="entry name" value="SMI1_KNR4"/>
    <property type="match status" value="1"/>
</dbReference>
<name>A0A162Y7A6_9FLAO</name>
<protein>
    <recommendedName>
        <fullName evidence="1">Knr4/Smi1-like domain-containing protein</fullName>
    </recommendedName>
</protein>
<feature type="domain" description="Knr4/Smi1-like" evidence="1">
    <location>
        <begin position="55"/>
        <end position="174"/>
    </location>
</feature>
<dbReference type="Proteomes" id="UP000076715">
    <property type="component" value="Unassembled WGS sequence"/>
</dbReference>
<dbReference type="OrthoDB" id="8611998at2"/>
<accession>A0A162Y7A6</accession>
<dbReference type="SUPFAM" id="SSF160631">
    <property type="entry name" value="SMI1/KNR4-like"/>
    <property type="match status" value="1"/>
</dbReference>
<keyword evidence="3" id="KW-1185">Reference proteome</keyword>
<evidence type="ECO:0000313" key="2">
    <source>
        <dbReference type="EMBL" id="KZS38968.1"/>
    </source>
</evidence>
<gene>
    <name evidence="2" type="ORF">AWE51_25850</name>
</gene>
<evidence type="ECO:0000313" key="3">
    <source>
        <dbReference type="Proteomes" id="UP000076715"/>
    </source>
</evidence>
<dbReference type="Gene3D" id="3.40.1580.10">
    <property type="entry name" value="SMI1/KNR4-like"/>
    <property type="match status" value="1"/>
</dbReference>
<reference evidence="2 3" key="1">
    <citation type="submission" date="2016-01" db="EMBL/GenBank/DDBJ databases">
        <title>The draft genome sequence of Aquimarina sp. RZW4-3-2.</title>
        <authorList>
            <person name="Wang Y."/>
        </authorList>
    </citation>
    <scope>NUCLEOTIDE SEQUENCE [LARGE SCALE GENOMIC DNA]</scope>
    <source>
        <strain evidence="2 3">RZW4-3-2</strain>
    </source>
</reference>
<dbReference type="RefSeq" id="WP_066317839.1">
    <property type="nucleotide sequence ID" value="NZ_LQRT01000036.1"/>
</dbReference>
<proteinExistence type="predicted"/>
<evidence type="ECO:0000259" key="1">
    <source>
        <dbReference type="Pfam" id="PF09346"/>
    </source>
</evidence>
<dbReference type="EMBL" id="LQRT01000036">
    <property type="protein sequence ID" value="KZS38968.1"/>
    <property type="molecule type" value="Genomic_DNA"/>
</dbReference>
<dbReference type="InterPro" id="IPR018958">
    <property type="entry name" value="Knr4/Smi1-like_dom"/>
</dbReference>
<organism evidence="2 3">
    <name type="scientific">Aquimarina aggregata</name>
    <dbReference type="NCBI Taxonomy" id="1642818"/>
    <lineage>
        <taxon>Bacteria</taxon>
        <taxon>Pseudomonadati</taxon>
        <taxon>Bacteroidota</taxon>
        <taxon>Flavobacteriia</taxon>
        <taxon>Flavobacteriales</taxon>
        <taxon>Flavobacteriaceae</taxon>
        <taxon>Aquimarina</taxon>
    </lineage>
</organism>
<sequence length="195" mass="23512">MRWLEDIIDSTFDKMAKEKILMSTPDPDMSEEMFDPTIPIDSDWKGWKPIPSVLDDSDLNRLEKMIGIELPRSYRHFLKYKHFYELDIPDFTVNFPTHLPDKSLNGFKEWFFEYYDPELLIEKGLIYFAGFEDYGLLCFDSTKKRENSEYPIVFIDHEDLTKKHHYSNDFKELMTADNERGNRFIVELNEYYRKQ</sequence>
<dbReference type="InterPro" id="IPR037883">
    <property type="entry name" value="Knr4/Smi1-like_sf"/>
</dbReference>
<dbReference type="AlphaFoldDB" id="A0A162Y7A6"/>
<comment type="caution">
    <text evidence="2">The sequence shown here is derived from an EMBL/GenBank/DDBJ whole genome shotgun (WGS) entry which is preliminary data.</text>
</comment>